<keyword evidence="4" id="KW-1185">Reference proteome</keyword>
<sequence>MALGLLAELRAGQAVACARRTSAPAHAAPVVPVLPGRGRQFFNLPQNVSSSQPVRGSTVRVAATATDAVPHWKLALEELDKPKEGGRKILIAQVAPAVRVAISESFGLAPGAVSPGKLAAGLRALGFDQVFDTLFAADLTIMEEGTELLHRLKEHLEQHPHSDEPLPMFTSCCPGWIGMMEKSYPELIPFVSSCKSPQMMMGAMVKTYLSEKQGIPAKDIVMVSVMPCVRKQGEADREWFCVSEPGVRDVDHVITTAELGNIFKERGINVPELPESDWDQPLGLGSGAGVLFGTTGGVMEAALRTAYEIVTKEPLPRLNLSEVRGMDGIKEASVTLMPAEGSKFAELVAARLAHKAEEDAAAAAAAAAEGAVKPPIVYDGGQGFSTDDGKGGLTLRVAVANGLGNAKKLIGKMVAGEAKYDFVEIMACPAGCVGGGGQPRSTDKQITQKRQAALYDLDERTTLRRSHENEAVNQLYKEFLGEPLSHRAHELLHTHYVPGGAEADA</sequence>
<dbReference type="Proteomes" id="UP000650467">
    <property type="component" value="Unassembled WGS sequence"/>
</dbReference>
<feature type="domain" description="Iron hydrogenase small subunit" evidence="2">
    <location>
        <begin position="441"/>
        <end position="500"/>
    </location>
</feature>
<dbReference type="Gene3D" id="3.40.950.10">
    <property type="entry name" value="Fe-only Hydrogenase (Larger Subunit), Chain L, domain 3"/>
    <property type="match status" value="1"/>
</dbReference>
<dbReference type="InterPro" id="IPR009016">
    <property type="entry name" value="Fe_hydrogenase"/>
</dbReference>
<protein>
    <recommendedName>
        <fullName evidence="2">Iron hydrogenase small subunit domain-containing protein</fullName>
    </recommendedName>
</protein>
<dbReference type="OrthoDB" id="10253113at2759"/>
<evidence type="ECO:0000256" key="1">
    <source>
        <dbReference type="ARBA" id="ARBA00006596"/>
    </source>
</evidence>
<comment type="caution">
    <text evidence="3">The sequence shown here is derived from an EMBL/GenBank/DDBJ whole genome shotgun (WGS) entry which is preliminary data.</text>
</comment>
<reference evidence="3" key="1">
    <citation type="journal article" date="2020" name="bioRxiv">
        <title>Comparative genomics of Chlamydomonas.</title>
        <authorList>
            <person name="Craig R.J."/>
            <person name="Hasan A.R."/>
            <person name="Ness R.W."/>
            <person name="Keightley P.D."/>
        </authorList>
    </citation>
    <scope>NUCLEOTIDE SEQUENCE</scope>
    <source>
        <strain evidence="3">SAG 7.73</strain>
    </source>
</reference>
<dbReference type="PANTHER" id="PTHR11615">
    <property type="entry name" value="NITRATE, FORMATE, IRON DEHYDROGENASE"/>
    <property type="match status" value="1"/>
</dbReference>
<evidence type="ECO:0000313" key="4">
    <source>
        <dbReference type="Proteomes" id="UP000650467"/>
    </source>
</evidence>
<dbReference type="EMBL" id="JAEHOC010000021">
    <property type="protein sequence ID" value="KAG2432637.1"/>
    <property type="molecule type" value="Genomic_DNA"/>
</dbReference>
<dbReference type="Gene3D" id="3.40.50.1780">
    <property type="match status" value="1"/>
</dbReference>
<gene>
    <name evidence="3" type="ORF">HXX76_008977</name>
</gene>
<dbReference type="InterPro" id="IPR050340">
    <property type="entry name" value="Cytosolic_Fe-S_CAF"/>
</dbReference>
<dbReference type="SMART" id="SM00902">
    <property type="entry name" value="Fe_hyd_SSU"/>
    <property type="match status" value="1"/>
</dbReference>
<dbReference type="InterPro" id="IPR003149">
    <property type="entry name" value="Fe_hydrogenase_ssu"/>
</dbReference>
<proteinExistence type="inferred from homology"/>
<dbReference type="AlphaFoldDB" id="A0A835SSP4"/>
<dbReference type="Pfam" id="PF02256">
    <property type="entry name" value="Fe_hyd_SSU"/>
    <property type="match status" value="1"/>
</dbReference>
<dbReference type="SUPFAM" id="SSF53920">
    <property type="entry name" value="Fe-only hydrogenase"/>
    <property type="match status" value="1"/>
</dbReference>
<dbReference type="Pfam" id="PF02906">
    <property type="entry name" value="Fe_hyd_lg_C"/>
    <property type="match status" value="2"/>
</dbReference>
<evidence type="ECO:0000313" key="3">
    <source>
        <dbReference type="EMBL" id="KAG2432637.1"/>
    </source>
</evidence>
<organism evidence="3 4">
    <name type="scientific">Chlamydomonas incerta</name>
    <dbReference type="NCBI Taxonomy" id="51695"/>
    <lineage>
        <taxon>Eukaryota</taxon>
        <taxon>Viridiplantae</taxon>
        <taxon>Chlorophyta</taxon>
        <taxon>core chlorophytes</taxon>
        <taxon>Chlorophyceae</taxon>
        <taxon>CS clade</taxon>
        <taxon>Chlamydomonadales</taxon>
        <taxon>Chlamydomonadaceae</taxon>
        <taxon>Chlamydomonas</taxon>
    </lineage>
</organism>
<comment type="similarity">
    <text evidence="1">Belongs to the NARF family.</text>
</comment>
<evidence type="ECO:0000259" key="2">
    <source>
        <dbReference type="SMART" id="SM00902"/>
    </source>
</evidence>
<name>A0A835SSP4_CHLIN</name>
<dbReference type="InterPro" id="IPR004108">
    <property type="entry name" value="Fe_hydrogenase_lsu_C"/>
</dbReference>
<accession>A0A835SSP4</accession>